<keyword evidence="1" id="KW-0560">Oxidoreductase</keyword>
<keyword evidence="5" id="KW-1185">Reference proteome</keyword>
<dbReference type="PANTHER" id="PTHR43364:SF4">
    <property type="entry name" value="NAD(P)-LINKED OXIDOREDUCTASE SUPERFAMILY PROTEIN"/>
    <property type="match status" value="1"/>
</dbReference>
<dbReference type="InterPro" id="IPR023210">
    <property type="entry name" value="NADP_OxRdtase_dom"/>
</dbReference>
<evidence type="ECO:0000313" key="4">
    <source>
        <dbReference type="EMBL" id="KAF2418406.1"/>
    </source>
</evidence>
<evidence type="ECO:0000259" key="3">
    <source>
        <dbReference type="Pfam" id="PF00248"/>
    </source>
</evidence>
<dbReference type="AlphaFoldDB" id="A0A9P4TRY1"/>
<dbReference type="PANTHER" id="PTHR43364">
    <property type="entry name" value="NADH-SPECIFIC METHYLGLYOXAL REDUCTASE-RELATED"/>
    <property type="match status" value="1"/>
</dbReference>
<dbReference type="Pfam" id="PF00248">
    <property type="entry name" value="Aldo_ket_red"/>
    <property type="match status" value="1"/>
</dbReference>
<dbReference type="SUPFAM" id="SSF51430">
    <property type="entry name" value="NAD(P)-linked oxidoreductase"/>
    <property type="match status" value="1"/>
</dbReference>
<dbReference type="OrthoDB" id="1659429at2759"/>
<name>A0A9P4TRY1_9PEZI</name>
<proteinExistence type="predicted"/>
<dbReference type="InterPro" id="IPR020471">
    <property type="entry name" value="AKR"/>
</dbReference>
<protein>
    <submittedName>
        <fullName evidence="4">Aldo-keto reductase</fullName>
    </submittedName>
</protein>
<dbReference type="InterPro" id="IPR050523">
    <property type="entry name" value="AKR_Detox_Biosynth"/>
</dbReference>
<sequence length="368" mass="40712">MQHVLQAGLSSGMSATEGIHSSKPKRVSPEFNGLQSLMPRDWTPTSKTRITHKGAKGQNVHASVISIGAWPWGDTATWQWDDKDRPGLDVAWDHLFKAGINFIDTAQAYGNGKSEVITGELARRYPRDQVVVQTKYFVVPSAENILHPVDAPARKLKESLERMKLDFVDIYLVHGHIHLSSIAQVAKGLAACVDQGLTKCVGVANYSEKDMLQMAEELAKFDIPLATNQVEYSPLRRYPETSGLLQACKNHNIVLQSYSSLAQGRLTGKYTKDNEPPKTHRFSSYAMSEVEPVLDVLRSIAEKRGTTIPAVSLNYNMCKGLVPVVGVRNPQQAEENAKALGFRLTDEEVKAIDEVSFEGQATILWQQG</sequence>
<comment type="caution">
    <text evidence="4">The sequence shown here is derived from an EMBL/GenBank/DDBJ whole genome shotgun (WGS) entry which is preliminary data.</text>
</comment>
<dbReference type="InterPro" id="IPR036812">
    <property type="entry name" value="NAD(P)_OxRdtase_dom_sf"/>
</dbReference>
<accession>A0A9P4TRY1</accession>
<dbReference type="CDD" id="cd19093">
    <property type="entry name" value="AKR_AtPLR-like"/>
    <property type="match status" value="1"/>
</dbReference>
<feature type="region of interest" description="Disordered" evidence="2">
    <location>
        <begin position="1"/>
        <end position="45"/>
    </location>
</feature>
<dbReference type="PRINTS" id="PR00069">
    <property type="entry name" value="ALDKETRDTASE"/>
</dbReference>
<evidence type="ECO:0000256" key="1">
    <source>
        <dbReference type="ARBA" id="ARBA00023002"/>
    </source>
</evidence>
<dbReference type="GO" id="GO:0016491">
    <property type="term" value="F:oxidoreductase activity"/>
    <property type="evidence" value="ECO:0007669"/>
    <property type="project" value="UniProtKB-KW"/>
</dbReference>
<dbReference type="Gene3D" id="3.20.20.100">
    <property type="entry name" value="NADP-dependent oxidoreductase domain"/>
    <property type="match status" value="1"/>
</dbReference>
<dbReference type="EMBL" id="MU007129">
    <property type="protein sequence ID" value="KAF2418406.1"/>
    <property type="molecule type" value="Genomic_DNA"/>
</dbReference>
<dbReference type="Proteomes" id="UP000800235">
    <property type="component" value="Unassembled WGS sequence"/>
</dbReference>
<evidence type="ECO:0000313" key="5">
    <source>
        <dbReference type="Proteomes" id="UP000800235"/>
    </source>
</evidence>
<organism evidence="4 5">
    <name type="scientific">Tothia fuscella</name>
    <dbReference type="NCBI Taxonomy" id="1048955"/>
    <lineage>
        <taxon>Eukaryota</taxon>
        <taxon>Fungi</taxon>
        <taxon>Dikarya</taxon>
        <taxon>Ascomycota</taxon>
        <taxon>Pezizomycotina</taxon>
        <taxon>Dothideomycetes</taxon>
        <taxon>Pleosporomycetidae</taxon>
        <taxon>Venturiales</taxon>
        <taxon>Cylindrosympodiaceae</taxon>
        <taxon>Tothia</taxon>
    </lineage>
</organism>
<feature type="domain" description="NADP-dependent oxidoreductase" evidence="3">
    <location>
        <begin position="65"/>
        <end position="355"/>
    </location>
</feature>
<gene>
    <name evidence="4" type="ORF">EJ08DRAFT_654338</name>
</gene>
<evidence type="ECO:0000256" key="2">
    <source>
        <dbReference type="SAM" id="MobiDB-lite"/>
    </source>
</evidence>
<reference evidence="4" key="1">
    <citation type="journal article" date="2020" name="Stud. Mycol.">
        <title>101 Dothideomycetes genomes: a test case for predicting lifestyles and emergence of pathogens.</title>
        <authorList>
            <person name="Haridas S."/>
            <person name="Albert R."/>
            <person name="Binder M."/>
            <person name="Bloem J."/>
            <person name="Labutti K."/>
            <person name="Salamov A."/>
            <person name="Andreopoulos B."/>
            <person name="Baker S."/>
            <person name="Barry K."/>
            <person name="Bills G."/>
            <person name="Bluhm B."/>
            <person name="Cannon C."/>
            <person name="Castanera R."/>
            <person name="Culley D."/>
            <person name="Daum C."/>
            <person name="Ezra D."/>
            <person name="Gonzalez J."/>
            <person name="Henrissat B."/>
            <person name="Kuo A."/>
            <person name="Liang C."/>
            <person name="Lipzen A."/>
            <person name="Lutzoni F."/>
            <person name="Magnuson J."/>
            <person name="Mondo S."/>
            <person name="Nolan M."/>
            <person name="Ohm R."/>
            <person name="Pangilinan J."/>
            <person name="Park H.-J."/>
            <person name="Ramirez L."/>
            <person name="Alfaro M."/>
            <person name="Sun H."/>
            <person name="Tritt A."/>
            <person name="Yoshinaga Y."/>
            <person name="Zwiers L.-H."/>
            <person name="Turgeon B."/>
            <person name="Goodwin S."/>
            <person name="Spatafora J."/>
            <person name="Crous P."/>
            <person name="Grigoriev I."/>
        </authorList>
    </citation>
    <scope>NUCLEOTIDE SEQUENCE</scope>
    <source>
        <strain evidence="4">CBS 130266</strain>
    </source>
</reference>